<reference evidence="1 3" key="1">
    <citation type="submission" date="2018-06" db="EMBL/GenBank/DDBJ databases">
        <title>Genomic Encyclopedia of Type Strains, Phase III (KMG-III): the genomes of soil and plant-associated and newly described type strains.</title>
        <authorList>
            <person name="Whitman W."/>
        </authorList>
    </citation>
    <scope>NUCLEOTIDE SEQUENCE [LARGE SCALE GENOMIC DNA]</scope>
    <source>
        <strain evidence="1 3">CECT 7022</strain>
    </source>
</reference>
<dbReference type="Proteomes" id="UP000509327">
    <property type="component" value="Chromosome"/>
</dbReference>
<evidence type="ECO:0000313" key="1">
    <source>
        <dbReference type="EMBL" id="PYE51509.1"/>
    </source>
</evidence>
<dbReference type="Proteomes" id="UP000247790">
    <property type="component" value="Unassembled WGS sequence"/>
</dbReference>
<dbReference type="EMBL" id="CP054614">
    <property type="protein sequence ID" value="QKS55892.1"/>
    <property type="molecule type" value="Genomic_DNA"/>
</dbReference>
<protein>
    <recommendedName>
        <fullName evidence="5">DUF4259 domain-containing protein</fullName>
    </recommendedName>
</protein>
<accession>A0A2V4WT17</accession>
<dbReference type="EMBL" id="QJSW01000002">
    <property type="protein sequence ID" value="PYE51509.1"/>
    <property type="molecule type" value="Genomic_DNA"/>
</dbReference>
<dbReference type="OrthoDB" id="362700at2"/>
<evidence type="ECO:0000313" key="4">
    <source>
        <dbReference type="Proteomes" id="UP000509327"/>
    </source>
</evidence>
<organism evidence="1 3">
    <name type="scientific">Paenibacillus barcinonensis</name>
    <dbReference type="NCBI Taxonomy" id="198119"/>
    <lineage>
        <taxon>Bacteria</taxon>
        <taxon>Bacillati</taxon>
        <taxon>Bacillota</taxon>
        <taxon>Bacilli</taxon>
        <taxon>Bacillales</taxon>
        <taxon>Paenibacillaceae</taxon>
        <taxon>Paenibacillus</taxon>
    </lineage>
</organism>
<proteinExistence type="predicted"/>
<evidence type="ECO:0000313" key="3">
    <source>
        <dbReference type="Proteomes" id="UP000247790"/>
    </source>
</evidence>
<gene>
    <name evidence="1" type="ORF">DFQ00_102303</name>
    <name evidence="2" type="ORF">HUB98_05790</name>
</gene>
<sequence length="107" mass="12624">MGAWGSKIEDNDTAQDFYMDFEESLKSGLSVDAAIAEYRDSWYFQDNWSILCIADVQMKYQSRLDDDIKAAVQKSISEELSMINDWRDPHERKLALEEFELRVKRYI</sequence>
<dbReference type="RefSeq" id="WP_110894593.1">
    <property type="nucleotide sequence ID" value="NZ_CP054614.1"/>
</dbReference>
<evidence type="ECO:0008006" key="5">
    <source>
        <dbReference type="Google" id="ProtNLM"/>
    </source>
</evidence>
<keyword evidence="4" id="KW-1185">Reference proteome</keyword>
<name>A0A2V4WT17_PAEBA</name>
<reference evidence="2 4" key="2">
    <citation type="submission" date="2020-06" db="EMBL/GenBank/DDBJ databases">
        <title>Complete genome of Paenibacillus barcinonensis KACC11450.</title>
        <authorList>
            <person name="Kim M."/>
            <person name="Park Y.-J."/>
            <person name="Shin J.-H."/>
        </authorList>
    </citation>
    <scope>NUCLEOTIDE SEQUENCE [LARGE SCALE GENOMIC DNA]</scope>
    <source>
        <strain evidence="2 4">KACC11450</strain>
    </source>
</reference>
<dbReference type="AlphaFoldDB" id="A0A2V4WT17"/>
<evidence type="ECO:0000313" key="2">
    <source>
        <dbReference type="EMBL" id="QKS55892.1"/>
    </source>
</evidence>